<dbReference type="Proteomes" id="UP001477443">
    <property type="component" value="Chromosome"/>
</dbReference>
<dbReference type="SUPFAM" id="SSF53448">
    <property type="entry name" value="Nucleotide-diphospho-sugar transferases"/>
    <property type="match status" value="1"/>
</dbReference>
<gene>
    <name evidence="2" type="ORF">WG617_02330</name>
</gene>
<keyword evidence="2" id="KW-0328">Glycosyltransferase</keyword>
<sequence>MQLSVIVPNIQNNKELAEVFDTFINQDNQDFELILVLSNANKSMFSTIEKTLKFFGSRLKFILNENRSNIQNDIITAFHLVKGKFTYVYSPDNNGRYYYVSRIVNEAQKYNADILEFRPRLVNSIRWKPEPRLVCDQVLDKNKNPEYVAYAYPFIFNKVFKSTLISQLVKYKQKETNDAKFAIQLTYMLLIMSQTYVYVNERIVRETIKSNIWLVPNNFINQFNEILSYLKINNIKLTEEINYAKMYFLSVFLNGLLNTWRKRLNLSIFDDFSNYAVMRSKKSADDLHKFLIKEHSQNNSFFMTNIYMLKNNEETKLINLDPNINTSKSFLGEL</sequence>
<organism evidence="2 3">
    <name type="scientific">Mycoplasmopsis felifaucium</name>
    <dbReference type="NCBI Taxonomy" id="35768"/>
    <lineage>
        <taxon>Bacteria</taxon>
        <taxon>Bacillati</taxon>
        <taxon>Mycoplasmatota</taxon>
        <taxon>Mycoplasmoidales</taxon>
        <taxon>Metamycoplasmataceae</taxon>
        <taxon>Mycoplasmopsis</taxon>
    </lineage>
</organism>
<feature type="domain" description="Glycosyltransferase 2-like" evidence="1">
    <location>
        <begin position="4"/>
        <end position="115"/>
    </location>
</feature>
<evidence type="ECO:0000313" key="2">
    <source>
        <dbReference type="EMBL" id="WXL28848.1"/>
    </source>
</evidence>
<dbReference type="EMBL" id="CP148067">
    <property type="protein sequence ID" value="WXL28848.1"/>
    <property type="molecule type" value="Genomic_DNA"/>
</dbReference>
<accession>A0ABZ2RRU8</accession>
<dbReference type="InterPro" id="IPR001173">
    <property type="entry name" value="Glyco_trans_2-like"/>
</dbReference>
<evidence type="ECO:0000313" key="3">
    <source>
        <dbReference type="Proteomes" id="UP001477443"/>
    </source>
</evidence>
<dbReference type="GO" id="GO:0016757">
    <property type="term" value="F:glycosyltransferase activity"/>
    <property type="evidence" value="ECO:0007669"/>
    <property type="project" value="UniProtKB-KW"/>
</dbReference>
<name>A0ABZ2RRU8_9BACT</name>
<proteinExistence type="predicted"/>
<dbReference type="EC" id="2.4.-.-" evidence="2"/>
<dbReference type="Gene3D" id="3.90.550.10">
    <property type="entry name" value="Spore Coat Polysaccharide Biosynthesis Protein SpsA, Chain A"/>
    <property type="match status" value="1"/>
</dbReference>
<reference evidence="2" key="1">
    <citation type="submission" date="2024-03" db="EMBL/GenBank/DDBJ databases">
        <title>Complete genome sequence of Mycoplasma felifaucium Z921 isolated from the trachea of a cheetah.</title>
        <authorList>
            <person name="Spergser J."/>
        </authorList>
    </citation>
    <scope>NUCLEOTIDE SEQUENCE [LARGE SCALE GENOMIC DNA]</scope>
    <source>
        <strain evidence="2">Z921</strain>
    </source>
</reference>
<protein>
    <submittedName>
        <fullName evidence="2">Glycosyltransferase</fullName>
        <ecNumber evidence="2">2.4.-.-</ecNumber>
    </submittedName>
</protein>
<dbReference type="Pfam" id="PF00535">
    <property type="entry name" value="Glycos_transf_2"/>
    <property type="match status" value="1"/>
</dbReference>
<dbReference type="RefSeq" id="WP_338822395.1">
    <property type="nucleotide sequence ID" value="NZ_CP148067.1"/>
</dbReference>
<keyword evidence="2" id="KW-0808">Transferase</keyword>
<dbReference type="InterPro" id="IPR029044">
    <property type="entry name" value="Nucleotide-diphossugar_trans"/>
</dbReference>
<evidence type="ECO:0000259" key="1">
    <source>
        <dbReference type="Pfam" id="PF00535"/>
    </source>
</evidence>
<keyword evidence="3" id="KW-1185">Reference proteome</keyword>